<sequence>MAKHTAQGVLLLCFYSLTAVLSNVGTGKVVDNSCSSLNLTFNNFSTELQEVVQCASNITSQWNNNQISDLLNTLQTLTDILQQHQKRICQDFKPKLCPAPEPPKDGGILCVSIKNRRYCKPMCNEGYDFAFLRRSRPYEICSAETGDKWVGGNRLAVCIKSSIRVSGAEAAYFPKDQNCLQTKSHNDLEKKLIKQFVNELEMKDIEGKKHDGCIICG</sequence>
<organism evidence="1 2">
    <name type="scientific">Dallia pectoralis</name>
    <name type="common">Alaska blackfish</name>
    <dbReference type="NCBI Taxonomy" id="75939"/>
    <lineage>
        <taxon>Eukaryota</taxon>
        <taxon>Metazoa</taxon>
        <taxon>Chordata</taxon>
        <taxon>Craniata</taxon>
        <taxon>Vertebrata</taxon>
        <taxon>Euteleostomi</taxon>
        <taxon>Actinopterygii</taxon>
        <taxon>Neopterygii</taxon>
        <taxon>Teleostei</taxon>
        <taxon>Protacanthopterygii</taxon>
        <taxon>Esociformes</taxon>
        <taxon>Umbridae</taxon>
        <taxon>Dallia</taxon>
    </lineage>
</organism>
<evidence type="ECO:0000313" key="1">
    <source>
        <dbReference type="EMBL" id="KAJ8017330.1"/>
    </source>
</evidence>
<comment type="caution">
    <text evidence="1">The sequence shown here is derived from an EMBL/GenBank/DDBJ whole genome shotgun (WGS) entry which is preliminary data.</text>
</comment>
<accession>A0ACC2HNQ4</accession>
<reference evidence="1" key="1">
    <citation type="submission" date="2021-05" db="EMBL/GenBank/DDBJ databases">
        <authorList>
            <person name="Pan Q."/>
            <person name="Jouanno E."/>
            <person name="Zahm M."/>
            <person name="Klopp C."/>
            <person name="Cabau C."/>
            <person name="Louis A."/>
            <person name="Berthelot C."/>
            <person name="Parey E."/>
            <person name="Roest Crollius H."/>
            <person name="Montfort J."/>
            <person name="Robinson-Rechavi M."/>
            <person name="Bouchez O."/>
            <person name="Lampietro C."/>
            <person name="Lopez Roques C."/>
            <person name="Donnadieu C."/>
            <person name="Postlethwait J."/>
            <person name="Bobe J."/>
            <person name="Dillon D."/>
            <person name="Chandos A."/>
            <person name="von Hippel F."/>
            <person name="Guiguen Y."/>
        </authorList>
    </citation>
    <scope>NUCLEOTIDE SEQUENCE</scope>
    <source>
        <strain evidence="1">YG-Jan2019</strain>
    </source>
</reference>
<dbReference type="EMBL" id="CM055728">
    <property type="protein sequence ID" value="KAJ8017330.1"/>
    <property type="molecule type" value="Genomic_DNA"/>
</dbReference>
<dbReference type="Proteomes" id="UP001157502">
    <property type="component" value="Chromosome 1"/>
</dbReference>
<gene>
    <name evidence="1" type="ORF">DPEC_G00016750</name>
</gene>
<protein>
    <submittedName>
        <fullName evidence="1">Uncharacterized protein</fullName>
    </submittedName>
</protein>
<proteinExistence type="predicted"/>
<name>A0ACC2HNQ4_DALPE</name>
<evidence type="ECO:0000313" key="2">
    <source>
        <dbReference type="Proteomes" id="UP001157502"/>
    </source>
</evidence>
<keyword evidence="2" id="KW-1185">Reference proteome</keyword>